<keyword evidence="2 5" id="KW-0812">Transmembrane</keyword>
<comment type="subcellular location">
    <subcellularLocation>
        <location evidence="1">Membrane</location>
        <topology evidence="1">Multi-pass membrane protein</topology>
    </subcellularLocation>
</comment>
<dbReference type="GO" id="GO:0016020">
    <property type="term" value="C:membrane"/>
    <property type="evidence" value="ECO:0007669"/>
    <property type="project" value="UniProtKB-SubCell"/>
</dbReference>
<name>A0A8D0GC68_SPHPU</name>
<dbReference type="PROSITE" id="PS50262">
    <property type="entry name" value="G_PROTEIN_RECEP_F1_2"/>
    <property type="match status" value="1"/>
</dbReference>
<feature type="transmembrane region" description="Helical" evidence="5">
    <location>
        <begin position="158"/>
        <end position="177"/>
    </location>
</feature>
<dbReference type="AlphaFoldDB" id="A0A8D0GC68"/>
<dbReference type="SMART" id="SM00303">
    <property type="entry name" value="GPS"/>
    <property type="match status" value="1"/>
</dbReference>
<dbReference type="InterPro" id="IPR017452">
    <property type="entry name" value="GPCR_Rhodpsn_7TM"/>
</dbReference>
<dbReference type="OMA" id="QWELKYR"/>
<evidence type="ECO:0000256" key="5">
    <source>
        <dbReference type="SAM" id="Phobius"/>
    </source>
</evidence>
<dbReference type="Pfam" id="PF00002">
    <property type="entry name" value="7tm_2"/>
    <property type="match status" value="1"/>
</dbReference>
<feature type="domain" description="G-protein coupled receptors family 1 profile" evidence="7">
    <location>
        <begin position="171"/>
        <end position="396"/>
    </location>
</feature>
<gene>
    <name evidence="8" type="primary">ADGRG7</name>
</gene>
<dbReference type="InterPro" id="IPR053066">
    <property type="entry name" value="ADGR_G7"/>
</dbReference>
<accession>A0A8D0GC68</accession>
<evidence type="ECO:0000313" key="8">
    <source>
        <dbReference type="Ensembl" id="ENSSPUP00000004891.1"/>
    </source>
</evidence>
<dbReference type="Gene3D" id="2.60.220.50">
    <property type="match status" value="1"/>
</dbReference>
<evidence type="ECO:0000256" key="3">
    <source>
        <dbReference type="ARBA" id="ARBA00022989"/>
    </source>
</evidence>
<keyword evidence="4 5" id="KW-0472">Membrane</keyword>
<dbReference type="Gene3D" id="1.20.1070.10">
    <property type="entry name" value="Rhodopsin 7-helix transmembrane proteins"/>
    <property type="match status" value="1"/>
</dbReference>
<evidence type="ECO:0000256" key="4">
    <source>
        <dbReference type="ARBA" id="ARBA00023136"/>
    </source>
</evidence>
<dbReference type="InterPro" id="IPR000832">
    <property type="entry name" value="GPCR_2_secretin-like"/>
</dbReference>
<dbReference type="InterPro" id="IPR000203">
    <property type="entry name" value="GPS"/>
</dbReference>
<evidence type="ECO:0000256" key="2">
    <source>
        <dbReference type="ARBA" id="ARBA00022692"/>
    </source>
</evidence>
<sequence>HTKCLTEQPGFTVPTEGWKVLGLTCPNWREFQRHGVATENLQQGAPDDHRGLSRTRVCVCVCVCEAVSQIGRGQGVCKVVLTSFCLHILNSQYNKSELLLHSHACVFWDYSQNDWNTSGCTKETETPEVLRCSCNHTTNFAILMSFKINYKYAKPLEIVSYVGCGLSIAGLTMTILFQILTRKTRKPSVTCLLVSLCTSMLIFNIIFVFGIDNPNGKNNRNVISTTNTMLQSDKVDPPSNEWCTAVAALLHYFLLATFMWTALNSIQLYLLLLQTMRLVSGHFTLIMSITGWGFPALVVAITLGTTSSSSNYRQEEFCWLAALDEQGNFSIKKPMLWALLLPVALILLFNIIMFVKIMVSVMWKKNKNLTSNKKESLKKKILGSLSIAVVLGVTWILGYLMLIDHEQSNIAFSYIFCICNATQGLQIFILYTLRTPVFKKKFSEILVAITSTEIPVYLHSKTYNPGKLHNKKHIYEAFRSSESMSVSEEIFFSDSNQTE</sequence>
<dbReference type="InterPro" id="IPR017981">
    <property type="entry name" value="GPCR_2-like_7TM"/>
</dbReference>
<dbReference type="GeneTree" id="ENSGT00940000159169"/>
<reference evidence="8" key="1">
    <citation type="submission" date="2025-08" db="UniProtKB">
        <authorList>
            <consortium name="Ensembl"/>
        </authorList>
    </citation>
    <scope>IDENTIFICATION</scope>
</reference>
<evidence type="ECO:0000259" key="7">
    <source>
        <dbReference type="PROSITE" id="PS50262"/>
    </source>
</evidence>
<dbReference type="PANTHER" id="PTHR47767:SF1">
    <property type="entry name" value="ADHESION G PROTEIN-COUPLED RECEPTOR G7"/>
    <property type="match status" value="1"/>
</dbReference>
<dbReference type="PRINTS" id="PR00249">
    <property type="entry name" value="GPCRSECRETIN"/>
</dbReference>
<feature type="transmembrane region" description="Helical" evidence="5">
    <location>
        <begin position="249"/>
        <end position="271"/>
    </location>
</feature>
<feature type="transmembrane region" description="Helical" evidence="5">
    <location>
        <begin position="380"/>
        <end position="400"/>
    </location>
</feature>
<feature type="transmembrane region" description="Helical" evidence="5">
    <location>
        <begin position="283"/>
        <end position="303"/>
    </location>
</feature>
<feature type="transmembrane region" description="Helical" evidence="5">
    <location>
        <begin position="335"/>
        <end position="359"/>
    </location>
</feature>
<dbReference type="PROSITE" id="PS50261">
    <property type="entry name" value="G_PROTEIN_RECEP_F2_4"/>
    <property type="match status" value="1"/>
</dbReference>
<dbReference type="SUPFAM" id="SSF81321">
    <property type="entry name" value="Family A G protein-coupled receptor-like"/>
    <property type="match status" value="1"/>
</dbReference>
<dbReference type="InterPro" id="IPR046338">
    <property type="entry name" value="GAIN_dom_sf"/>
</dbReference>
<feature type="transmembrane region" description="Helical" evidence="5">
    <location>
        <begin position="189"/>
        <end position="211"/>
    </location>
</feature>
<dbReference type="CDD" id="cd15257">
    <property type="entry name" value="7tmB2_GPR128"/>
    <property type="match status" value="1"/>
</dbReference>
<keyword evidence="3 5" id="KW-1133">Transmembrane helix</keyword>
<feature type="transmembrane region" description="Helical" evidence="5">
    <location>
        <begin position="412"/>
        <end position="433"/>
    </location>
</feature>
<keyword evidence="9" id="KW-1185">Reference proteome</keyword>
<dbReference type="GO" id="GO:0004930">
    <property type="term" value="F:G protein-coupled receptor activity"/>
    <property type="evidence" value="ECO:0007669"/>
    <property type="project" value="InterPro"/>
</dbReference>
<organism evidence="8 9">
    <name type="scientific">Sphenodon punctatus</name>
    <name type="common">Tuatara</name>
    <name type="synonym">Hatteria punctata</name>
    <dbReference type="NCBI Taxonomy" id="8508"/>
    <lineage>
        <taxon>Eukaryota</taxon>
        <taxon>Metazoa</taxon>
        <taxon>Chordata</taxon>
        <taxon>Craniata</taxon>
        <taxon>Vertebrata</taxon>
        <taxon>Euteleostomi</taxon>
        <taxon>Lepidosauria</taxon>
        <taxon>Sphenodontia</taxon>
        <taxon>Sphenodontidae</taxon>
        <taxon>Sphenodon</taxon>
    </lineage>
</organism>
<dbReference type="PANTHER" id="PTHR47767">
    <property type="entry name" value="ADHESION G PROTEIN-COUPLED RECEPTOR G7"/>
    <property type="match status" value="1"/>
</dbReference>
<dbReference type="GO" id="GO:0007166">
    <property type="term" value="P:cell surface receptor signaling pathway"/>
    <property type="evidence" value="ECO:0007669"/>
    <property type="project" value="InterPro"/>
</dbReference>
<proteinExistence type="predicted"/>
<dbReference type="InterPro" id="IPR047938">
    <property type="entry name" value="GPR128_7tmB2"/>
</dbReference>
<dbReference type="Pfam" id="PF01825">
    <property type="entry name" value="GPS"/>
    <property type="match status" value="1"/>
</dbReference>
<evidence type="ECO:0000256" key="1">
    <source>
        <dbReference type="ARBA" id="ARBA00004141"/>
    </source>
</evidence>
<dbReference type="Proteomes" id="UP000694392">
    <property type="component" value="Unplaced"/>
</dbReference>
<evidence type="ECO:0000259" key="6">
    <source>
        <dbReference type="PROSITE" id="PS50261"/>
    </source>
</evidence>
<evidence type="ECO:0000313" key="9">
    <source>
        <dbReference type="Proteomes" id="UP000694392"/>
    </source>
</evidence>
<protein>
    <submittedName>
        <fullName evidence="8">Adhesion G protein-coupled receptor G7</fullName>
    </submittedName>
</protein>
<feature type="domain" description="G-protein coupled receptors family 2 profile 2" evidence="6">
    <location>
        <begin position="156"/>
        <end position="435"/>
    </location>
</feature>
<reference evidence="8" key="2">
    <citation type="submission" date="2025-09" db="UniProtKB">
        <authorList>
            <consortium name="Ensembl"/>
        </authorList>
    </citation>
    <scope>IDENTIFICATION</scope>
</reference>
<dbReference type="Ensembl" id="ENSSPUT00000005201.1">
    <property type="protein sequence ID" value="ENSSPUP00000004891.1"/>
    <property type="gene ID" value="ENSSPUG00000003772.1"/>
</dbReference>